<protein>
    <submittedName>
        <fullName evidence="4">Fic family protein</fullName>
    </submittedName>
</protein>
<dbReference type="InterPro" id="IPR036597">
    <property type="entry name" value="Fido-like_dom_sf"/>
</dbReference>
<keyword evidence="2" id="KW-0067">ATP-binding</keyword>
<dbReference type="Proteomes" id="UP000475385">
    <property type="component" value="Unassembled WGS sequence"/>
</dbReference>
<feature type="domain" description="Fido" evidence="3">
    <location>
        <begin position="121"/>
        <end position="295"/>
    </location>
</feature>
<reference evidence="4 5" key="1">
    <citation type="submission" date="2020-02" db="EMBL/GenBank/DDBJ databases">
        <authorList>
            <person name="Kim H.M."/>
            <person name="Jeon C.O."/>
        </authorList>
    </citation>
    <scope>NUCLEOTIDE SEQUENCE [LARGE SCALE GENOMIC DNA]</scope>
    <source>
        <strain evidence="4 5">PeD5</strain>
    </source>
</reference>
<dbReference type="PROSITE" id="PS51459">
    <property type="entry name" value="FIDO"/>
    <property type="match status" value="1"/>
</dbReference>
<gene>
    <name evidence="4" type="ORF">G3576_30195</name>
</gene>
<dbReference type="InterPro" id="IPR003812">
    <property type="entry name" value="Fido"/>
</dbReference>
<dbReference type="Pfam" id="PF02661">
    <property type="entry name" value="Fic"/>
    <property type="match status" value="1"/>
</dbReference>
<dbReference type="SUPFAM" id="SSF140931">
    <property type="entry name" value="Fic-like"/>
    <property type="match status" value="1"/>
</dbReference>
<reference evidence="4 5" key="2">
    <citation type="submission" date="2020-03" db="EMBL/GenBank/DDBJ databases">
        <title>Roseomonas stagni sp. nov., isolated from pond water in Japan.</title>
        <authorList>
            <person name="Furuhata K."/>
            <person name="Miyamoto H."/>
            <person name="Goto K."/>
        </authorList>
    </citation>
    <scope>NUCLEOTIDE SEQUENCE [LARGE SCALE GENOMIC DNA]</scope>
    <source>
        <strain evidence="4 5">PeD5</strain>
    </source>
</reference>
<dbReference type="AlphaFoldDB" id="A0A6M1LWA5"/>
<dbReference type="EMBL" id="JAAIKB010000030">
    <property type="protein sequence ID" value="NGM24299.1"/>
    <property type="molecule type" value="Genomic_DNA"/>
</dbReference>
<evidence type="ECO:0000256" key="2">
    <source>
        <dbReference type="PIRSR" id="PIRSR640198-2"/>
    </source>
</evidence>
<feature type="binding site" evidence="2">
    <location>
        <begin position="219"/>
        <end position="226"/>
    </location>
    <ligand>
        <name>ATP</name>
        <dbReference type="ChEBI" id="CHEBI:30616"/>
    </ligand>
</feature>
<dbReference type="PANTHER" id="PTHR13504:SF38">
    <property type="entry name" value="FIDO DOMAIN-CONTAINING PROTEIN"/>
    <property type="match status" value="1"/>
</dbReference>
<proteinExistence type="predicted"/>
<keyword evidence="2" id="KW-0547">Nucleotide-binding</keyword>
<feature type="binding site" evidence="2">
    <location>
        <begin position="168"/>
        <end position="171"/>
    </location>
    <ligand>
        <name>ATP</name>
        <dbReference type="ChEBI" id="CHEBI:30616"/>
    </ligand>
</feature>
<evidence type="ECO:0000256" key="1">
    <source>
        <dbReference type="PIRSR" id="PIRSR640198-1"/>
    </source>
</evidence>
<dbReference type="Gene3D" id="1.10.3290.10">
    <property type="entry name" value="Fido-like domain"/>
    <property type="match status" value="1"/>
</dbReference>
<name>A0A6M1LWA5_9PROT</name>
<dbReference type="RefSeq" id="WP_164698210.1">
    <property type="nucleotide sequence ID" value="NZ_JAAIKB010000030.1"/>
</dbReference>
<dbReference type="InterPro" id="IPR040198">
    <property type="entry name" value="Fido_containing"/>
</dbReference>
<sequence>MRSAALSIEAPTRIEPCLLDEAGAEIVDLVASLSAAAAALGSRLHPRSAAGLADAVRIMNCYYSNLIEGHNTTPREIEAALQGQLESTPERRDLQLEARAHIRVQREIDRQHAAGTLGDPASVEFIRWLHREFYADAPEAMLTVKSGELILRMTPGEFRSDPTEEVTVGRHLPPSPGAVGSFMAHFEQRYRLSSLGRGSRIIAMAAAHHRLNYIHPFLDGNGRVSRLMSHAMALHAGIGAHGLWSVSRGLARGAASRGDYKRMMDYADMPRQGDLDGRGNLSRKALVEFTTWFLKVCQDQVTFMAKLFALETLVERLRLYAERHGWRPEAWLLLERVLQQGEVPRGDAPRITSLKERSARELLSVLVDDGILGSDTPKGPVSLRFPMQAIELLFPSLFPET</sequence>
<feature type="active site" evidence="1">
    <location>
        <position position="215"/>
    </location>
</feature>
<keyword evidence="5" id="KW-1185">Reference proteome</keyword>
<comment type="caution">
    <text evidence="4">The sequence shown here is derived from an EMBL/GenBank/DDBJ whole genome shotgun (WGS) entry which is preliminary data.</text>
</comment>
<dbReference type="GO" id="GO:0005524">
    <property type="term" value="F:ATP binding"/>
    <property type="evidence" value="ECO:0007669"/>
    <property type="project" value="UniProtKB-KW"/>
</dbReference>
<evidence type="ECO:0000259" key="3">
    <source>
        <dbReference type="PROSITE" id="PS51459"/>
    </source>
</evidence>
<evidence type="ECO:0000313" key="4">
    <source>
        <dbReference type="EMBL" id="NGM24299.1"/>
    </source>
</evidence>
<dbReference type="PANTHER" id="PTHR13504">
    <property type="entry name" value="FIDO DOMAIN-CONTAINING PROTEIN DDB_G0283145"/>
    <property type="match status" value="1"/>
</dbReference>
<accession>A0A6M1LWA5</accession>
<evidence type="ECO:0000313" key="5">
    <source>
        <dbReference type="Proteomes" id="UP000475385"/>
    </source>
</evidence>
<organism evidence="4 5">
    <name type="scientific">Falsiroseomonas algicola</name>
    <dbReference type="NCBI Taxonomy" id="2716930"/>
    <lineage>
        <taxon>Bacteria</taxon>
        <taxon>Pseudomonadati</taxon>
        <taxon>Pseudomonadota</taxon>
        <taxon>Alphaproteobacteria</taxon>
        <taxon>Acetobacterales</taxon>
        <taxon>Roseomonadaceae</taxon>
        <taxon>Falsiroseomonas</taxon>
    </lineage>
</organism>